<feature type="chain" id="PRO_5001585574" evidence="1">
    <location>
        <begin position="41"/>
        <end position="235"/>
    </location>
</feature>
<dbReference type="Proteomes" id="UP000005522">
    <property type="component" value="Plasmid megap mpAca1.1"/>
</dbReference>
<evidence type="ECO:0000313" key="2">
    <source>
        <dbReference type="EMBL" id="AIA56646.1"/>
    </source>
</evidence>
<name>A0A060A367_ACICK</name>
<evidence type="ECO:0000313" key="3">
    <source>
        <dbReference type="Proteomes" id="UP000005522"/>
    </source>
</evidence>
<accession>A0A060A367</accession>
<feature type="signal peptide" evidence="1">
    <location>
        <begin position="1"/>
        <end position="40"/>
    </location>
</feature>
<gene>
    <name evidence="2" type="ORF">Acaty_m0073</name>
</gene>
<sequence length="235" mass="26193">MPTTQLSTISVHIPAKNDDKRLTKIGVLLLPIFAAGLAHAATPTTAGYAERLSCYQKMRQNGEKPAAAGQICGCFFHRLRDHPVEWLELRAWRQEHPGKALQGNLNQEVTRQATACVAQEKAIAAHPREYRAEEQHNAAVAQFNALVRTELQRMVQNWLAAGAQAGETVRACAMRITFDRAGAVLLTKTPPEQPHCPYWLQLRAYKSRIAADRLWHTMVQSTYAITVHIASTAHE</sequence>
<dbReference type="HOGENOM" id="CLU_1178200_0_0_6"/>
<dbReference type="RefSeq" id="WP_226824306.1">
    <property type="nucleotide sequence ID" value="NZ_CP005987.1"/>
</dbReference>
<dbReference type="EMBL" id="CP005987">
    <property type="protein sequence ID" value="AIA56646.1"/>
    <property type="molecule type" value="Genomic_DNA"/>
</dbReference>
<organism evidence="2 3">
    <name type="scientific">Acidithiobacillus caldus (strain ATCC 51756 / DSM 8584 / KU)</name>
    <dbReference type="NCBI Taxonomy" id="637389"/>
    <lineage>
        <taxon>Bacteria</taxon>
        <taxon>Pseudomonadati</taxon>
        <taxon>Pseudomonadota</taxon>
        <taxon>Acidithiobacillia</taxon>
        <taxon>Acidithiobacillales</taxon>
        <taxon>Acidithiobacillaceae</taxon>
        <taxon>Acidithiobacillus</taxon>
    </lineage>
</organism>
<proteinExistence type="predicted"/>
<dbReference type="KEGG" id="acz:Acaty_m0073"/>
<evidence type="ECO:0000256" key="1">
    <source>
        <dbReference type="SAM" id="SignalP"/>
    </source>
</evidence>
<keyword evidence="1" id="KW-0732">Signal</keyword>
<keyword evidence="2" id="KW-0614">Plasmid</keyword>
<reference evidence="2 3" key="1">
    <citation type="journal article" date="2009" name="J. Bacteriol.">
        <title>Draft genome sequence of the extremely acidophilic bacterium Acidithiobacillus caldus ATCC 51756 reveals metabolic versatility in the genus Acidithiobacillus.</title>
        <authorList>
            <person name="Valdes J."/>
            <person name="Quatrini R."/>
            <person name="Hallberg K."/>
            <person name="Dopson M."/>
            <person name="Valenzuela P.D."/>
            <person name="Holmes D.S."/>
        </authorList>
    </citation>
    <scope>NUCLEOTIDE SEQUENCE [LARGE SCALE GENOMIC DNA]</scope>
    <source>
        <strain evidence="3">ATCC 51756 / DSM 8584 / KU</strain>
        <plasmid evidence="3">megaPlasmid mpAca1.1</plasmid>
    </source>
</reference>
<dbReference type="AlphaFoldDB" id="A0A060A367"/>
<geneLocation type="plasmid" evidence="3">
    <name>megaPlasmid mpAca1.1</name>
</geneLocation>
<protein>
    <submittedName>
        <fullName evidence="2">Uncharacterized protein</fullName>
    </submittedName>
</protein>